<protein>
    <recommendedName>
        <fullName evidence="3">Integrase catalytic domain-containing protein</fullName>
    </recommendedName>
</protein>
<dbReference type="EMBL" id="OU963916">
    <property type="protein sequence ID" value="CAH0403378.1"/>
    <property type="molecule type" value="Genomic_DNA"/>
</dbReference>
<keyword evidence="2" id="KW-1185">Reference proteome</keyword>
<dbReference type="InterPro" id="IPR036397">
    <property type="entry name" value="RNaseH_sf"/>
</dbReference>
<sequence length="562" mass="64464">MEPSRVNIKKRRISVKLQESTDTSKMKTNEFDDTEAFTKYCAELRSLHNKDPNSFINLVTKNMVHETLKKVSVANRKVESNLPLSKKEKNLLKIYDIVDGSDDGETSFLVINSMVTEHKDQKLRRVISCEEAFSVILNIHRKGRHCSFGALKFKLSELNLYIYEESFCISLVINLCSICTPKFNTKSYIYVARTIEQDGEFKYVLTLVDDCTKYIRLRPLTSVTESEIAIELFKTFMDFGIPKYIFSPLSASLEKVFTIMKSLCPDHSMPIIQKCGGVSGNFQSLILNKLEEYRIEKGITNWAILCHMVQWNINTTTHYENVLPYHAVFGRHVVLNMPNVDVKVYDNAKLIKSLTKLTKPKVNLIPYPIYITPFGKIKHILEKNDGLKDTIITNNMLEKNNIQDNTIKGKINNILENKYDDNDDDNTKASEKTKNDTVSFESLNISHSNFDSTEPIIDLTEENDTPNNKMGGDNQSLEEKTNIQSRRCHTCRKPIENIKKHYLQKKSPPMLCIGCVQKMWKVFKVPPAPLPRPALAVPSSSMSKETMDFEEEIEKTTIIIKK</sequence>
<dbReference type="Proteomes" id="UP001153292">
    <property type="component" value="Chromosome 23"/>
</dbReference>
<dbReference type="Gene3D" id="3.30.420.10">
    <property type="entry name" value="Ribonuclease H-like superfamily/Ribonuclease H"/>
    <property type="match status" value="1"/>
</dbReference>
<gene>
    <name evidence="1" type="ORF">CHILSU_LOCUS6650</name>
</gene>
<evidence type="ECO:0000313" key="1">
    <source>
        <dbReference type="EMBL" id="CAH0403378.1"/>
    </source>
</evidence>
<name>A0ABN8B8C0_CHISP</name>
<dbReference type="InterPro" id="IPR012337">
    <property type="entry name" value="RNaseH-like_sf"/>
</dbReference>
<evidence type="ECO:0008006" key="3">
    <source>
        <dbReference type="Google" id="ProtNLM"/>
    </source>
</evidence>
<accession>A0ABN8B8C0</accession>
<evidence type="ECO:0000313" key="2">
    <source>
        <dbReference type="Proteomes" id="UP001153292"/>
    </source>
</evidence>
<proteinExistence type="predicted"/>
<organism evidence="1 2">
    <name type="scientific">Chilo suppressalis</name>
    <name type="common">Asiatic rice borer moth</name>
    <dbReference type="NCBI Taxonomy" id="168631"/>
    <lineage>
        <taxon>Eukaryota</taxon>
        <taxon>Metazoa</taxon>
        <taxon>Ecdysozoa</taxon>
        <taxon>Arthropoda</taxon>
        <taxon>Hexapoda</taxon>
        <taxon>Insecta</taxon>
        <taxon>Pterygota</taxon>
        <taxon>Neoptera</taxon>
        <taxon>Endopterygota</taxon>
        <taxon>Lepidoptera</taxon>
        <taxon>Glossata</taxon>
        <taxon>Ditrysia</taxon>
        <taxon>Pyraloidea</taxon>
        <taxon>Crambidae</taxon>
        <taxon>Crambinae</taxon>
        <taxon>Chilo</taxon>
    </lineage>
</organism>
<reference evidence="1" key="1">
    <citation type="submission" date="2021-12" db="EMBL/GenBank/DDBJ databases">
        <authorList>
            <person name="King R."/>
        </authorList>
    </citation>
    <scope>NUCLEOTIDE SEQUENCE</scope>
</reference>
<dbReference type="SUPFAM" id="SSF53098">
    <property type="entry name" value="Ribonuclease H-like"/>
    <property type="match status" value="1"/>
</dbReference>